<feature type="transmembrane region" description="Helical" evidence="1">
    <location>
        <begin position="46"/>
        <end position="69"/>
    </location>
</feature>
<accession>A0A7H0IQE1</accession>
<evidence type="ECO:0000256" key="1">
    <source>
        <dbReference type="SAM" id="Phobius"/>
    </source>
</evidence>
<dbReference type="InterPro" id="IPR024414">
    <property type="entry name" value="Uncharacterised_PrgI"/>
</dbReference>
<dbReference type="AlphaFoldDB" id="A0A7H0IQE1"/>
<organism evidence="2 3">
    <name type="scientific">Streptomyces roseirectus</name>
    <dbReference type="NCBI Taxonomy" id="2768066"/>
    <lineage>
        <taxon>Bacteria</taxon>
        <taxon>Bacillati</taxon>
        <taxon>Actinomycetota</taxon>
        <taxon>Actinomycetes</taxon>
        <taxon>Kitasatosporales</taxon>
        <taxon>Streptomycetaceae</taxon>
        <taxon>Streptomyces</taxon>
    </lineage>
</organism>
<keyword evidence="1" id="KW-1133">Transmembrane helix</keyword>
<dbReference type="Proteomes" id="UP000516052">
    <property type="component" value="Chromosome"/>
</dbReference>
<dbReference type="RefSeq" id="WP_187751930.1">
    <property type="nucleotide sequence ID" value="NZ_CP060828.1"/>
</dbReference>
<keyword evidence="1" id="KW-0472">Membrane</keyword>
<evidence type="ECO:0000313" key="2">
    <source>
        <dbReference type="EMBL" id="QNP75007.1"/>
    </source>
</evidence>
<sequence length="332" mass="34951">MTQPVRIPADVDRDDTVLAGLTARQLGILSATGIVLYGLWSAVRAFVPVAVFLVLAVPVAATAVCIALLKRDGLSLDRLLLAAFRQRTTHRVQVAAPEGVLPPPAWLAQHQDSAPAPLKLPAEGVDEAGLVDLGADGIAVVTVCGTVNFALRTPDEQDALITAFGRYLHSLTAPVQILVRAQYLDLSTQTAELRQRATSLPHPALEAAAREHADFLDHLTHGRNLLCRQVLLVLREPVSAPVPVSPLAALVRRRGEQAVDPAARRAAEARLVRRAQEAGALLGPLGVAVTLLDAGQATAVLTSACNPDTLVSPSSPLAGADEVITLDERGTP</sequence>
<dbReference type="KEGG" id="sroi:IAG44_40080"/>
<gene>
    <name evidence="2" type="ORF">IAG44_40080</name>
</gene>
<evidence type="ECO:0000313" key="3">
    <source>
        <dbReference type="Proteomes" id="UP000516052"/>
    </source>
</evidence>
<name>A0A7H0IQE1_9ACTN</name>
<proteinExistence type="predicted"/>
<protein>
    <submittedName>
        <fullName evidence="2">PrgI family protein</fullName>
    </submittedName>
</protein>
<dbReference type="Pfam" id="PF12666">
    <property type="entry name" value="PrgI"/>
    <property type="match status" value="1"/>
</dbReference>
<keyword evidence="3" id="KW-1185">Reference proteome</keyword>
<dbReference type="EMBL" id="CP060828">
    <property type="protein sequence ID" value="QNP75007.1"/>
    <property type="molecule type" value="Genomic_DNA"/>
</dbReference>
<feature type="transmembrane region" description="Helical" evidence="1">
    <location>
        <begin position="21"/>
        <end position="40"/>
    </location>
</feature>
<reference evidence="2 3" key="1">
    <citation type="submission" date="2020-08" db="EMBL/GenBank/DDBJ databases">
        <title>A novel species.</title>
        <authorList>
            <person name="Gao J."/>
        </authorList>
    </citation>
    <scope>NUCLEOTIDE SEQUENCE [LARGE SCALE GENOMIC DNA]</scope>
    <source>
        <strain evidence="2 3">CRXT-G-22</strain>
    </source>
</reference>
<keyword evidence="1" id="KW-0812">Transmembrane</keyword>